<dbReference type="AlphaFoldDB" id="A0AAJ6VV88"/>
<dbReference type="GO" id="GO:0003677">
    <property type="term" value="F:DNA binding"/>
    <property type="evidence" value="ECO:0007669"/>
    <property type="project" value="TreeGrafter"/>
</dbReference>
<reference evidence="4" key="1">
    <citation type="submission" date="2025-08" db="UniProtKB">
        <authorList>
            <consortium name="RefSeq"/>
        </authorList>
    </citation>
    <scope>IDENTIFICATION</scope>
</reference>
<feature type="compositionally biased region" description="Basic residues" evidence="1">
    <location>
        <begin position="491"/>
        <end position="501"/>
    </location>
</feature>
<evidence type="ECO:0000313" key="4">
    <source>
        <dbReference type="RefSeq" id="XP_003737382.1"/>
    </source>
</evidence>
<dbReference type="KEGG" id="goe:100904063"/>
<evidence type="ECO:0000259" key="2">
    <source>
        <dbReference type="Pfam" id="PF03184"/>
    </source>
</evidence>
<organism evidence="3 4">
    <name type="scientific">Galendromus occidentalis</name>
    <name type="common">western predatory mite</name>
    <dbReference type="NCBI Taxonomy" id="34638"/>
    <lineage>
        <taxon>Eukaryota</taxon>
        <taxon>Metazoa</taxon>
        <taxon>Ecdysozoa</taxon>
        <taxon>Arthropoda</taxon>
        <taxon>Chelicerata</taxon>
        <taxon>Arachnida</taxon>
        <taxon>Acari</taxon>
        <taxon>Parasitiformes</taxon>
        <taxon>Mesostigmata</taxon>
        <taxon>Gamasina</taxon>
        <taxon>Phytoseioidea</taxon>
        <taxon>Phytoseiidae</taxon>
        <taxon>Typhlodrominae</taxon>
        <taxon>Galendromus</taxon>
    </lineage>
</organism>
<dbReference type="InterPro" id="IPR050863">
    <property type="entry name" value="CenT-Element_Derived"/>
</dbReference>
<dbReference type="Gene3D" id="3.30.420.10">
    <property type="entry name" value="Ribonuclease H-like superfamily/Ribonuclease H"/>
    <property type="match status" value="1"/>
</dbReference>
<dbReference type="Pfam" id="PF03184">
    <property type="entry name" value="DDE_1"/>
    <property type="match status" value="1"/>
</dbReference>
<evidence type="ECO:0000256" key="1">
    <source>
        <dbReference type="SAM" id="MobiDB-lite"/>
    </source>
</evidence>
<dbReference type="InterPro" id="IPR004875">
    <property type="entry name" value="DDE_SF_endonuclease_dom"/>
</dbReference>
<keyword evidence="3" id="KW-1185">Reference proteome</keyword>
<gene>
    <name evidence="4" type="primary">LOC100904063</name>
</gene>
<feature type="compositionally biased region" description="Basic and acidic residues" evidence="1">
    <location>
        <begin position="472"/>
        <end position="484"/>
    </location>
</feature>
<name>A0AAJ6VV88_9ACAR</name>
<accession>A0AAJ6VV88</accession>
<dbReference type="GeneID" id="100904063"/>
<feature type="domain" description="DDE-1" evidence="2">
    <location>
        <begin position="222"/>
        <end position="350"/>
    </location>
</feature>
<dbReference type="PANTHER" id="PTHR19303:SF71">
    <property type="entry name" value="ZINC FINGER PHD-TYPE DOMAIN-CONTAINING PROTEIN"/>
    <property type="match status" value="1"/>
</dbReference>
<dbReference type="GO" id="GO:0005634">
    <property type="term" value="C:nucleus"/>
    <property type="evidence" value="ECO:0007669"/>
    <property type="project" value="TreeGrafter"/>
</dbReference>
<dbReference type="PANTHER" id="PTHR19303">
    <property type="entry name" value="TRANSPOSON"/>
    <property type="match status" value="1"/>
</dbReference>
<feature type="compositionally biased region" description="Basic residues" evidence="1">
    <location>
        <begin position="452"/>
        <end position="464"/>
    </location>
</feature>
<dbReference type="InterPro" id="IPR036397">
    <property type="entry name" value="RNaseH_sf"/>
</dbReference>
<proteinExistence type="predicted"/>
<dbReference type="RefSeq" id="XP_003737382.1">
    <property type="nucleotide sequence ID" value="XM_003737334.1"/>
</dbReference>
<protein>
    <submittedName>
        <fullName evidence="4">Uncharacterized protein LOC100904063</fullName>
    </submittedName>
</protein>
<feature type="region of interest" description="Disordered" evidence="1">
    <location>
        <begin position="447"/>
        <end position="501"/>
    </location>
</feature>
<dbReference type="Proteomes" id="UP000694867">
    <property type="component" value="Unplaced"/>
</dbReference>
<evidence type="ECO:0000313" key="3">
    <source>
        <dbReference type="Proteomes" id="UP000694867"/>
    </source>
</evidence>
<feature type="region of interest" description="Disordered" evidence="1">
    <location>
        <begin position="401"/>
        <end position="434"/>
    </location>
</feature>
<sequence length="501" mass="55869">MVRNRVRKTSRASVPADVVRRAVEAVRREGQTFRETSEQYQIPLRSLKRYCKTSDESGDVRVGYEKRRQVFDGKQEEELSAYITRASDIYFGLTPRDVRKLAFKVAEFYKCDFPPSWASNGMAGPDWFSAFLKRNPSLSIRVPEATSLSRATSFNKTNVSRFFDLLAELYGRHKFGPGDIWNMDETGITTVQRPDKVVARRGIKQVGKVTSAERGTLVTLALAVSATGNKVPPFFVFPRVHFKDHFLQSAPAGSIGCANPSGWMKEDNFVQFVTHFVKHAKPSVAHPCLLLLDNHQSHLSVEALDFLRDNGVIALSFPPHCSHKLQPLDRSVYGPLKKYVYTAIDAWMKNHPGSTLTIYDIPGVVSTALPRAASEENIKAGFAVSGISPFNREIFTEKDFAPSYVTDRPPDDSATTDPQRAPRTSTSTPAPPEDVVRAETSLETLFPLPKAGPRRSTRKGRPKRSAAILTDEAMRAALVEERNRSASRGNKGTKKKRPNGR</sequence>